<dbReference type="OrthoDB" id="2129491at2759"/>
<dbReference type="PANTHER" id="PTHR23086:SF8">
    <property type="entry name" value="PHOSPHATIDYLINOSITOL 5-PHOSPHATE 4-KINASE, ISOFORM A"/>
    <property type="match status" value="1"/>
</dbReference>
<feature type="domain" description="PIPK" evidence="4">
    <location>
        <begin position="300"/>
        <end position="661"/>
    </location>
</feature>
<dbReference type="GO" id="GO:0005886">
    <property type="term" value="C:plasma membrane"/>
    <property type="evidence" value="ECO:0007669"/>
    <property type="project" value="TreeGrafter"/>
</dbReference>
<dbReference type="SUPFAM" id="SSF47473">
    <property type="entry name" value="EF-hand"/>
    <property type="match status" value="1"/>
</dbReference>
<dbReference type="InterPro" id="IPR018247">
    <property type="entry name" value="EF_Hand_1_Ca_BS"/>
</dbReference>
<keyword evidence="2" id="KW-0808">Transferase</keyword>
<dbReference type="InterPro" id="IPR002498">
    <property type="entry name" value="PInositol-4-P-4/5-kinase_core"/>
</dbReference>
<dbReference type="InterPro" id="IPR027483">
    <property type="entry name" value="PInositol-4-P-4/5-kinase_C_sf"/>
</dbReference>
<evidence type="ECO:0000259" key="4">
    <source>
        <dbReference type="PROSITE" id="PS51455"/>
    </source>
</evidence>
<keyword evidence="2" id="KW-0547">Nucleotide-binding</keyword>
<evidence type="ECO:0000259" key="3">
    <source>
        <dbReference type="PROSITE" id="PS50222"/>
    </source>
</evidence>
<dbReference type="InterPro" id="IPR027484">
    <property type="entry name" value="PInositol-4-P-5-kinase_N"/>
</dbReference>
<keyword evidence="1" id="KW-0106">Calcium</keyword>
<dbReference type="PROSITE" id="PS50222">
    <property type="entry name" value="EF_HAND_2"/>
    <property type="match status" value="1"/>
</dbReference>
<dbReference type="EMBL" id="BLIY01000017">
    <property type="protein sequence ID" value="GFE55024.1"/>
    <property type="molecule type" value="Genomic_DNA"/>
</dbReference>
<dbReference type="Proteomes" id="UP001057455">
    <property type="component" value="Unassembled WGS sequence"/>
</dbReference>
<dbReference type="PROSITE" id="PS51455">
    <property type="entry name" value="PIPK"/>
    <property type="match status" value="1"/>
</dbReference>
<dbReference type="Gene3D" id="3.30.800.10">
    <property type="entry name" value="Phosphatidylinositol Phosphate Kinase II Beta"/>
    <property type="match status" value="1"/>
</dbReference>
<dbReference type="InterPro" id="IPR011992">
    <property type="entry name" value="EF-hand-dom_pair"/>
</dbReference>
<evidence type="ECO:0000313" key="6">
    <source>
        <dbReference type="Proteomes" id="UP001057455"/>
    </source>
</evidence>
<evidence type="ECO:0008006" key="7">
    <source>
        <dbReference type="Google" id="ProtNLM"/>
    </source>
</evidence>
<reference evidence="5" key="1">
    <citation type="submission" date="2019-12" db="EMBL/GenBank/DDBJ databases">
        <title>Genome sequence of Babesia ovis.</title>
        <authorList>
            <person name="Yamagishi J."/>
            <person name="Sevinc F."/>
            <person name="Xuan X."/>
        </authorList>
    </citation>
    <scope>NUCLEOTIDE SEQUENCE</scope>
    <source>
        <strain evidence="5">Selcuk</strain>
    </source>
</reference>
<feature type="domain" description="EF-hand" evidence="3">
    <location>
        <begin position="65"/>
        <end position="100"/>
    </location>
</feature>
<evidence type="ECO:0000313" key="5">
    <source>
        <dbReference type="EMBL" id="GFE55024.1"/>
    </source>
</evidence>
<dbReference type="AlphaFoldDB" id="A0A9W5TB85"/>
<keyword evidence="2" id="KW-0067">ATP-binding</keyword>
<dbReference type="CDD" id="cd00139">
    <property type="entry name" value="PIPKc"/>
    <property type="match status" value="1"/>
</dbReference>
<protein>
    <recommendedName>
        <fullName evidence="7">Phosphatidylinositol-4-phosphate 5-kinase</fullName>
    </recommendedName>
</protein>
<proteinExistence type="predicted"/>
<dbReference type="Pfam" id="PF01504">
    <property type="entry name" value="PIP5K"/>
    <property type="match status" value="2"/>
</dbReference>
<evidence type="ECO:0000256" key="1">
    <source>
        <dbReference type="ARBA" id="ARBA00022837"/>
    </source>
</evidence>
<evidence type="ECO:0000256" key="2">
    <source>
        <dbReference type="PROSITE-ProRule" id="PRU00781"/>
    </source>
</evidence>
<dbReference type="GO" id="GO:0046854">
    <property type="term" value="P:phosphatidylinositol phosphate biosynthetic process"/>
    <property type="evidence" value="ECO:0007669"/>
    <property type="project" value="TreeGrafter"/>
</dbReference>
<keyword evidence="2" id="KW-0418">Kinase</keyword>
<dbReference type="PROSITE" id="PS00018">
    <property type="entry name" value="EF_HAND_1"/>
    <property type="match status" value="1"/>
</dbReference>
<dbReference type="PANTHER" id="PTHR23086">
    <property type="entry name" value="PHOSPHATIDYLINOSITOL-4-PHOSPHATE 5-KINASE"/>
    <property type="match status" value="1"/>
</dbReference>
<dbReference type="SUPFAM" id="SSF56104">
    <property type="entry name" value="SAICAR synthase-like"/>
    <property type="match status" value="1"/>
</dbReference>
<dbReference type="SMART" id="SM00330">
    <property type="entry name" value="PIPKc"/>
    <property type="match status" value="1"/>
</dbReference>
<dbReference type="GO" id="GO:0005524">
    <property type="term" value="F:ATP binding"/>
    <property type="evidence" value="ECO:0007669"/>
    <property type="project" value="UniProtKB-UniRule"/>
</dbReference>
<name>A0A9W5TB85_BABOV</name>
<comment type="caution">
    <text evidence="5">The sequence shown here is derived from an EMBL/GenBank/DDBJ whole genome shotgun (WGS) entry which is preliminary data.</text>
</comment>
<dbReference type="InterPro" id="IPR023610">
    <property type="entry name" value="PInositol-4/5-P-5/4-kinase"/>
</dbReference>
<dbReference type="InterPro" id="IPR002048">
    <property type="entry name" value="EF_hand_dom"/>
</dbReference>
<gene>
    <name evidence="5" type="ORF">BaOVIS_024280</name>
</gene>
<dbReference type="Gene3D" id="1.10.238.10">
    <property type="entry name" value="EF-hand"/>
    <property type="match status" value="1"/>
</dbReference>
<dbReference type="Gene3D" id="3.30.810.10">
    <property type="entry name" value="2-Layer Sandwich"/>
    <property type="match status" value="1"/>
</dbReference>
<accession>A0A9W5TB85</accession>
<sequence length="662" mass="75387">MPICGPRRTGLPVRVPIEHIEELNRDLDCSVKDIKDIYSRFRHVAPSGFLTLNQFEAALGLLGTLGRLLAESLFYAFDTNGDGYLDFTEYAHAVFTMLNGSEKRRRELSYRILYTSAYRDAGASMLEQNEDSDTPIGIDMKAFKHVIDDITKARNLLLGDTIINHSAEFVEKVFCENASVCSDGVSRITQDDFERAVLWSTEFLDLMGAPNVLCAVEASMVPLSVSRNTSSSSGRALSKSSSEDLGAKKSKTYINRTKQYRNVHHHSESKESLIRRLSRHAAPWISPRRGLAVYFGHERWNDVINMMVGLGLTARTKHDEITRDIVPTDFTDKRTFSISPDVPTGDMPSLNVVELHNNVVPTYADDPNKVVFTEYAPLVFNHLRKLMNLSEEEYIHSVGPDHLVGNMVLGNLSTLSELLSEGRSGALFYFTDNGKLVLKTVSRQCAEFVQQWLPKYYNHIKTHPNSLITRFVGLFSMTQYRGRGETTYFIIMNNVFYSSAAIHRRFDLKGSWVGRSVPVQERKDHTVAMKDLDMMDLEEYIELGAERSVALLEVLQRDIKFLSESMLMDYSLLLGIHYKSISHDQVDWDVDPDHNQLSCIMGKNRDKLYFVGLIDVLTQWDLRKKAESFWRRIQTLNNQGVSCVPPQQYGERLLAFIKKRTN</sequence>
<keyword evidence="6" id="KW-1185">Reference proteome</keyword>
<dbReference type="GO" id="GO:0005509">
    <property type="term" value="F:calcium ion binding"/>
    <property type="evidence" value="ECO:0007669"/>
    <property type="project" value="InterPro"/>
</dbReference>
<dbReference type="GO" id="GO:0016308">
    <property type="term" value="F:1-phosphatidylinositol-4-phosphate 5-kinase activity"/>
    <property type="evidence" value="ECO:0007669"/>
    <property type="project" value="TreeGrafter"/>
</dbReference>
<organism evidence="5 6">
    <name type="scientific">Babesia ovis</name>
    <dbReference type="NCBI Taxonomy" id="5869"/>
    <lineage>
        <taxon>Eukaryota</taxon>
        <taxon>Sar</taxon>
        <taxon>Alveolata</taxon>
        <taxon>Apicomplexa</taxon>
        <taxon>Aconoidasida</taxon>
        <taxon>Piroplasmida</taxon>
        <taxon>Babesiidae</taxon>
        <taxon>Babesia</taxon>
    </lineage>
</organism>